<evidence type="ECO:0000256" key="2">
    <source>
        <dbReference type="ARBA" id="ARBA00006660"/>
    </source>
</evidence>
<keyword evidence="3" id="KW-0677">Repeat</keyword>
<feature type="domain" description="RED-like N-terminal" evidence="8">
    <location>
        <begin position="84"/>
        <end position="295"/>
    </location>
</feature>
<comment type="subcellular location">
    <subcellularLocation>
        <location evidence="1">Nucleus</location>
    </subcellularLocation>
</comment>
<feature type="compositionally biased region" description="Basic and acidic residues" evidence="6">
    <location>
        <begin position="40"/>
        <end position="59"/>
    </location>
</feature>
<dbReference type="GO" id="GO:0005634">
    <property type="term" value="C:nucleus"/>
    <property type="evidence" value="ECO:0007669"/>
    <property type="project" value="UniProtKB-SubCell"/>
</dbReference>
<keyword evidence="5" id="KW-0175">Coiled coil</keyword>
<dbReference type="Pfam" id="PF07808">
    <property type="entry name" value="RED_N"/>
    <property type="match status" value="1"/>
</dbReference>
<feature type="compositionally biased region" description="Basic residues" evidence="6">
    <location>
        <begin position="301"/>
        <end position="313"/>
    </location>
</feature>
<sequence>MALSNADFRSLLNQADASILSAASAPRKKKGPAAPPAEADAQKQEKNQKRRERYLEILRRKQKHKEGKAASYPGQDDAAGGDERREGESAFQRYKDRAKERRKGKDEIYQQVAEELQEMKERSIEESKYLGGDVEHTHLVKGLDFALLSKVRSELEKEAAKKEQSRQEEALEKKAGQRKMKIITPLGRRLFQVQFESLHPQQARFADHLKRLELAIVSGQRLRIASAMFQTGRLAYNFDVKGEREAKLSEDAPPTFVFRGVDDPSVQQAAKKDANRDGSMAAVLLPKITRELREALEWHRENRKKKKHERVARRPGSLKAVREVEGRQAAGENAPKAPVADDDDIFGGVGGFDAQQALEKAVAEKRTEEARLAGAQPLDAAPRLDIIREEEGMEVEDDEADVVQLGAGKRSDLQRQQEQEWEAHSVLFATLKKPQRRSKSLFPFCALPRAFSLLQIAFSTLVLTTTEEQDKGFHSVFRRDEKTMLQQRLQVLHDDREKDPAFVSDTYAECYPGFGSEVAYLGYDSDEEGEGKDKARIDTGEYRVIPKGKNQFKSKEEYEKYIGEIEFVPKAALQYGRRMAGEFAPATKKKRKMNIDQEWKQIEGMLKEKKAKSG</sequence>
<keyword evidence="4" id="KW-0539">Nucleus</keyword>
<feature type="domain" description="Protein RED C-terminal" evidence="7">
    <location>
        <begin position="507"/>
        <end position="612"/>
    </location>
</feature>
<evidence type="ECO:0000256" key="3">
    <source>
        <dbReference type="ARBA" id="ARBA00022737"/>
    </source>
</evidence>
<dbReference type="Pfam" id="PF07807">
    <property type="entry name" value="RED_C"/>
    <property type="match status" value="1"/>
</dbReference>
<feature type="region of interest" description="Disordered" evidence="6">
    <location>
        <begin position="22"/>
        <end position="105"/>
    </location>
</feature>
<dbReference type="InterPro" id="IPR012492">
    <property type="entry name" value="RED_C"/>
</dbReference>
<comment type="similarity">
    <text evidence="2">Belongs to the RED family.</text>
</comment>
<accession>A0A0F7UPB3</accession>
<evidence type="ECO:0000256" key="4">
    <source>
        <dbReference type="ARBA" id="ARBA00023242"/>
    </source>
</evidence>
<feature type="compositionally biased region" description="Basic and acidic residues" evidence="6">
    <location>
        <begin position="81"/>
        <end position="105"/>
    </location>
</feature>
<name>A0A0F7UPB3_NEOCL</name>
<evidence type="ECO:0000256" key="5">
    <source>
        <dbReference type="SAM" id="Coils"/>
    </source>
</evidence>
<dbReference type="EMBL" id="LN714487">
    <property type="protein sequence ID" value="CEL70886.1"/>
    <property type="molecule type" value="Genomic_DNA"/>
</dbReference>
<organism evidence="9">
    <name type="scientific">Neospora caninum (strain Liverpool)</name>
    <dbReference type="NCBI Taxonomy" id="572307"/>
    <lineage>
        <taxon>Eukaryota</taxon>
        <taxon>Sar</taxon>
        <taxon>Alveolata</taxon>
        <taxon>Apicomplexa</taxon>
        <taxon>Conoidasida</taxon>
        <taxon>Coccidia</taxon>
        <taxon>Eucoccidiorida</taxon>
        <taxon>Eimeriorina</taxon>
        <taxon>Sarcocystidae</taxon>
        <taxon>Neospora</taxon>
    </lineage>
</organism>
<feature type="region of interest" description="Disordered" evidence="6">
    <location>
        <begin position="299"/>
        <end position="342"/>
    </location>
</feature>
<dbReference type="PANTHER" id="PTHR12765">
    <property type="entry name" value="RED PROTEIN IK FACTOR CYTOKINE IK"/>
    <property type="match status" value="1"/>
</dbReference>
<dbReference type="InterPro" id="IPR012916">
    <property type="entry name" value="RED_N"/>
</dbReference>
<evidence type="ECO:0000313" key="9">
    <source>
        <dbReference type="EMBL" id="CEL70886.1"/>
    </source>
</evidence>
<reference evidence="9" key="1">
    <citation type="journal article" date="2015" name="PLoS ONE">
        <title>Comprehensive Evaluation of Toxoplasma gondii VEG and Neospora caninum LIV Genomes with Tachyzoite Stage Transcriptome and Proteome Defines Novel Transcript Features.</title>
        <authorList>
            <person name="Ramaprasad A."/>
            <person name="Mourier T."/>
            <person name="Naeem R."/>
            <person name="Malas T.B."/>
            <person name="Moussa E."/>
            <person name="Panigrahi A."/>
            <person name="Vermont S.J."/>
            <person name="Otto T.D."/>
            <person name="Wastling J."/>
            <person name="Pain A."/>
        </authorList>
    </citation>
    <scope>NUCLEOTIDE SEQUENCE</scope>
    <source>
        <strain evidence="9">Liverpool</strain>
    </source>
</reference>
<dbReference type="InterPro" id="IPR039896">
    <property type="entry name" value="Red-like"/>
</dbReference>
<proteinExistence type="inferred from homology"/>
<evidence type="ECO:0000256" key="1">
    <source>
        <dbReference type="ARBA" id="ARBA00004123"/>
    </source>
</evidence>
<dbReference type="AlphaFoldDB" id="A0A0F7UPB3"/>
<protein>
    <submittedName>
        <fullName evidence="9">RED family protein N-terminal region protein</fullName>
    </submittedName>
</protein>
<evidence type="ECO:0000259" key="7">
    <source>
        <dbReference type="Pfam" id="PF07807"/>
    </source>
</evidence>
<evidence type="ECO:0000256" key="6">
    <source>
        <dbReference type="SAM" id="MobiDB-lite"/>
    </source>
</evidence>
<evidence type="ECO:0000259" key="8">
    <source>
        <dbReference type="Pfam" id="PF07808"/>
    </source>
</evidence>
<feature type="coiled-coil region" evidence="5">
    <location>
        <begin position="148"/>
        <end position="177"/>
    </location>
</feature>
<gene>
    <name evidence="9" type="ORF">BN1204_065560</name>
</gene>